<dbReference type="EMBL" id="JBHSRF010000005">
    <property type="protein sequence ID" value="MFC6080581.1"/>
    <property type="molecule type" value="Genomic_DNA"/>
</dbReference>
<accession>A0ABW1NB88</accession>
<evidence type="ECO:0000313" key="1">
    <source>
        <dbReference type="EMBL" id="MFC6080581.1"/>
    </source>
</evidence>
<organism evidence="1 2">
    <name type="scientific">Sphaerisporangium aureirubrum</name>
    <dbReference type="NCBI Taxonomy" id="1544736"/>
    <lineage>
        <taxon>Bacteria</taxon>
        <taxon>Bacillati</taxon>
        <taxon>Actinomycetota</taxon>
        <taxon>Actinomycetes</taxon>
        <taxon>Streptosporangiales</taxon>
        <taxon>Streptosporangiaceae</taxon>
        <taxon>Sphaerisporangium</taxon>
    </lineage>
</organism>
<gene>
    <name evidence="1" type="ORF">ACFP1K_05385</name>
</gene>
<sequence length="205" mass="23063">MTPVPVTLWRDYEELDRPDMFAGTGVVSGPAAEASRAFFEDGVRRVALADTVDLTSAGGQESAVRALVLVRELTAYGIAVDWRLRLGDERWRPMSHLYPPGEVAGAEDVRREWRDGYHFFKCVYRRGPGFLQVRDRRSDVLRKITVDGPVHRAAIDDLLEGCPASAVPPPILRDLITMRLVHLLGGTAWWLPYRVRQWPAGRSTL</sequence>
<name>A0ABW1NB88_9ACTN</name>
<dbReference type="Pfam" id="PF19142">
    <property type="entry name" value="DUF5825"/>
    <property type="match status" value="1"/>
</dbReference>
<dbReference type="InterPro" id="IPR043863">
    <property type="entry name" value="DUF5825"/>
</dbReference>
<reference evidence="2" key="1">
    <citation type="journal article" date="2019" name="Int. J. Syst. Evol. Microbiol.">
        <title>The Global Catalogue of Microorganisms (GCM) 10K type strain sequencing project: providing services to taxonomists for standard genome sequencing and annotation.</title>
        <authorList>
            <consortium name="The Broad Institute Genomics Platform"/>
            <consortium name="The Broad Institute Genome Sequencing Center for Infectious Disease"/>
            <person name="Wu L."/>
            <person name="Ma J."/>
        </authorList>
    </citation>
    <scope>NUCLEOTIDE SEQUENCE [LARGE SCALE GENOMIC DNA]</scope>
    <source>
        <strain evidence="2">JCM 30346</strain>
    </source>
</reference>
<protein>
    <submittedName>
        <fullName evidence="1">DUF5825 family protein</fullName>
    </submittedName>
</protein>
<keyword evidence="2" id="KW-1185">Reference proteome</keyword>
<evidence type="ECO:0000313" key="2">
    <source>
        <dbReference type="Proteomes" id="UP001596137"/>
    </source>
</evidence>
<dbReference type="RefSeq" id="WP_380747509.1">
    <property type="nucleotide sequence ID" value="NZ_JBHSRF010000005.1"/>
</dbReference>
<dbReference type="Proteomes" id="UP001596137">
    <property type="component" value="Unassembled WGS sequence"/>
</dbReference>
<proteinExistence type="predicted"/>
<comment type="caution">
    <text evidence="1">The sequence shown here is derived from an EMBL/GenBank/DDBJ whole genome shotgun (WGS) entry which is preliminary data.</text>
</comment>